<proteinExistence type="predicted"/>
<reference evidence="1 2" key="1">
    <citation type="submission" date="2024-02" db="EMBL/GenBank/DDBJ databases">
        <title>Lysobacter Genome Sequencing and Mining.</title>
        <authorList>
            <person name="Bierman J."/>
            <person name="Walker M.C."/>
        </authorList>
    </citation>
    <scope>NUCLEOTIDE SEQUENCE [LARGE SCALE GENOMIC DNA]</scope>
    <source>
        <strain evidence="1 2">PB6250</strain>
    </source>
</reference>
<dbReference type="RefSeq" id="WP_064746184.1">
    <property type="nucleotide sequence ID" value="NZ_JBANDL010000002.1"/>
</dbReference>
<evidence type="ECO:0000313" key="2">
    <source>
        <dbReference type="Proteomes" id="UP001387215"/>
    </source>
</evidence>
<dbReference type="Proteomes" id="UP001387215">
    <property type="component" value="Unassembled WGS sequence"/>
</dbReference>
<comment type="caution">
    <text evidence="1">The sequence shown here is derived from an EMBL/GenBank/DDBJ whole genome shotgun (WGS) entry which is preliminary data.</text>
</comment>
<evidence type="ECO:0000313" key="1">
    <source>
        <dbReference type="EMBL" id="MEI2457062.1"/>
    </source>
</evidence>
<organism evidence="1 2">
    <name type="scientific">Lysobacter firmicutimachus</name>
    <dbReference type="NCBI Taxonomy" id="1792846"/>
    <lineage>
        <taxon>Bacteria</taxon>
        <taxon>Pseudomonadati</taxon>
        <taxon>Pseudomonadota</taxon>
        <taxon>Gammaproteobacteria</taxon>
        <taxon>Lysobacterales</taxon>
        <taxon>Lysobacteraceae</taxon>
        <taxon>Lysobacter</taxon>
    </lineage>
</organism>
<accession>A0ABU8D7S7</accession>
<sequence>MSIENTGQGGHPPLAPEIADKLLDLLSSDDQFRQLFASNPEGALQSVGLAPLQSEAALTGGSCLNVSLLASKEELQASRDVLRDYFTSAGTHTVVFVLEFGHVQATAAGAVGPGGTIGSGGGTLS</sequence>
<dbReference type="InterPro" id="IPR030976">
    <property type="entry name" value="Mod_pep_NH_fam"/>
</dbReference>
<dbReference type="EMBL" id="JBANDL010000002">
    <property type="protein sequence ID" value="MEI2457062.1"/>
    <property type="molecule type" value="Genomic_DNA"/>
</dbReference>
<keyword evidence="2" id="KW-1185">Reference proteome</keyword>
<name>A0ABU8D7S7_9GAMM</name>
<dbReference type="NCBIfam" id="TIGR04509">
    <property type="entry name" value="mod_pep_NH_fam"/>
    <property type="match status" value="1"/>
</dbReference>
<protein>
    <submittedName>
        <fullName evidence="1">NHLP-related RiPP peptide</fullName>
    </submittedName>
</protein>
<gene>
    <name evidence="1" type="ORF">V2J18_20620</name>
</gene>